<dbReference type="RefSeq" id="WP_148060681.1">
    <property type="nucleotide sequence ID" value="NZ_JAKDPB010000032.1"/>
</dbReference>
<sequence length="202" mass="21311">MRPVTRSVRRRGGVRAALALLLCVVVAMTSACAPDGKAVGRTAETDTAIDHDSVDRSDILIGVVGSDDASSDRRLMGAFDAAGLNAFYASVVGAGNVERAGADSVGDMVDRAVKAIVVNRMAVGRTGRGPWVDALQRARRAGIPVVLSDPVTPPHDRLLYAAIWKVDDHASHATPIERSVTEVINDLPHQATVTVTTRTARP</sequence>
<proteinExistence type="predicted"/>
<dbReference type="AlphaFoldDB" id="A0A423UD99"/>
<dbReference type="PROSITE" id="PS51257">
    <property type="entry name" value="PROKAR_LIPOPROTEIN"/>
    <property type="match status" value="1"/>
</dbReference>
<dbReference type="SUPFAM" id="SSF53822">
    <property type="entry name" value="Periplasmic binding protein-like I"/>
    <property type="match status" value="1"/>
</dbReference>
<organism evidence="2 3">
    <name type="scientific">Bifidobacterium mongoliense</name>
    <dbReference type="NCBI Taxonomy" id="518643"/>
    <lineage>
        <taxon>Bacteria</taxon>
        <taxon>Bacillati</taxon>
        <taxon>Actinomycetota</taxon>
        <taxon>Actinomycetes</taxon>
        <taxon>Bifidobacteriales</taxon>
        <taxon>Bifidobacteriaceae</taxon>
        <taxon>Bifidobacterium</taxon>
    </lineage>
</organism>
<protein>
    <submittedName>
        <fullName evidence="2">Sugar ABC transporter periplasmic protein</fullName>
    </submittedName>
</protein>
<feature type="chain" id="PRO_5019472231" evidence="1">
    <location>
        <begin position="34"/>
        <end position="202"/>
    </location>
</feature>
<name>A0A423UD99_9BIFI</name>
<dbReference type="InterPro" id="IPR028082">
    <property type="entry name" value="Peripla_BP_I"/>
</dbReference>
<evidence type="ECO:0000256" key="1">
    <source>
        <dbReference type="SAM" id="SignalP"/>
    </source>
</evidence>
<dbReference type="Proteomes" id="UP000285266">
    <property type="component" value="Unassembled WGS sequence"/>
</dbReference>
<evidence type="ECO:0000313" key="2">
    <source>
        <dbReference type="EMBL" id="ROT86674.1"/>
    </source>
</evidence>
<comment type="caution">
    <text evidence="2">The sequence shown here is derived from an EMBL/GenBank/DDBJ whole genome shotgun (WGS) entry which is preliminary data.</text>
</comment>
<keyword evidence="1" id="KW-0732">Signal</keyword>
<dbReference type="EMBL" id="QRAJ01000006">
    <property type="protein sequence ID" value="ROT86674.1"/>
    <property type="molecule type" value="Genomic_DNA"/>
</dbReference>
<accession>A0A423UD99</accession>
<evidence type="ECO:0000313" key="3">
    <source>
        <dbReference type="Proteomes" id="UP000285266"/>
    </source>
</evidence>
<feature type="signal peptide" evidence="1">
    <location>
        <begin position="1"/>
        <end position="33"/>
    </location>
</feature>
<gene>
    <name evidence="2" type="ORF">BMONG18_1187</name>
</gene>
<reference evidence="2 3" key="1">
    <citation type="submission" date="2018-07" db="EMBL/GenBank/DDBJ databases">
        <title>The role of parmesan cheese in vectoring bovine microbiota.</title>
        <authorList>
            <person name="Lugli G.A."/>
            <person name="Milani C."/>
        </authorList>
    </citation>
    <scope>NUCLEOTIDE SEQUENCE [LARGE SCALE GENOMIC DNA]</scope>
    <source>
        <strain evidence="2 3">BMONG18</strain>
    </source>
</reference>
<dbReference type="Gene3D" id="3.40.50.2300">
    <property type="match status" value="1"/>
</dbReference>